<dbReference type="SMART" id="SM00360">
    <property type="entry name" value="RRM"/>
    <property type="match status" value="1"/>
</dbReference>
<feature type="compositionally biased region" description="Basic and acidic residues" evidence="5">
    <location>
        <begin position="1542"/>
        <end position="1552"/>
    </location>
</feature>
<dbReference type="GO" id="GO:0005524">
    <property type="term" value="F:ATP binding"/>
    <property type="evidence" value="ECO:0007669"/>
    <property type="project" value="UniProtKB-UniRule"/>
</dbReference>
<gene>
    <name evidence="8" type="ORF">AK812_SmicGene24289</name>
</gene>
<evidence type="ECO:0000256" key="4">
    <source>
        <dbReference type="SAM" id="Coils"/>
    </source>
</evidence>
<keyword evidence="3" id="KW-0547">Nucleotide-binding</keyword>
<dbReference type="Proteomes" id="UP000186817">
    <property type="component" value="Unassembled WGS sequence"/>
</dbReference>
<keyword evidence="4" id="KW-0175">Coiled coil</keyword>
<dbReference type="Gene3D" id="3.30.70.330">
    <property type="match status" value="1"/>
</dbReference>
<dbReference type="InterPro" id="IPR008266">
    <property type="entry name" value="Tyr_kinase_AS"/>
</dbReference>
<evidence type="ECO:0000256" key="1">
    <source>
        <dbReference type="ARBA" id="ARBA00022884"/>
    </source>
</evidence>
<dbReference type="PROSITE" id="PS50102">
    <property type="entry name" value="RRM"/>
    <property type="match status" value="1"/>
</dbReference>
<dbReference type="InterPro" id="IPR017441">
    <property type="entry name" value="Protein_kinase_ATP_BS"/>
</dbReference>
<dbReference type="SUPFAM" id="SSF56112">
    <property type="entry name" value="Protein kinase-like (PK-like)"/>
    <property type="match status" value="1"/>
</dbReference>
<dbReference type="InterPro" id="IPR029063">
    <property type="entry name" value="SAM-dependent_MTases_sf"/>
</dbReference>
<dbReference type="SMART" id="SM00220">
    <property type="entry name" value="S_TKc"/>
    <property type="match status" value="1"/>
</dbReference>
<sequence length="2042" mass="225184">MGASGERGQKSYDAATFAKPVMDDSPNFVGTAYTSAAVKRLIKLVAERASTIDVLLAADWPRGMQERLDEAERPRDPDGVFPAASGAWDMLRRVLEGRAKLMWRALPCRLPGRRSTCSEAASAAQALLQAGAALHFAGPDGWVRATAGRHLGSGTFASVWELQLSPPQSFGELAVLKHFPKVSAAVAAFFGQSLLGQHRKQWEKEKAVGDRLSSGPQHKGRGHVVALLSSQPIFLAEARDLRQDAEANSELMLVLEHAGQPLESIRLESLDLPSRCDIINQLLHAVKLLRLNGIIHADISAGNCCLDADGRARLVDFGNSLLVSTAQRAAACQPLERFRARYVHHRRFPCCARYSYPLSIRRLVEEIERLRPNTIDVYGCCYDVEAFPGNLAATPPEVLRGLMVPGASDVYGLGILLWWLLTGQSFDCDVACMRGGYYVDGFSEPMQFVPENLRLERSLHRAQEVMSQALANFEREEAGKFNKIYAFLEELSTRQLKLEQAVANLESDIREQAQKVAHTPDASSTMQMVMYDPSTNVMTPVMAPYADSQMSMMPMVCMVQSMPEGQFGVQETSFQQLHYQESATQETAPQESAPVEHTGPQETTSQETAVKEAPLEETPFLVDVEVDRVSFPGWAHFYRSAANVQLEELRSKLAEATPEMPQPWQTDVARWLQSALAEAPEDRAWASSNPVLLLSGIHSQQLVCFPIPAAMAELSETLRIYAEVLPPQLQRDVWFGPAKSTGALLQQMELHPESIYGEITAEGAAQVAARLGLQDFGEREAAAELGSGAGRCALALLQESQAASIVGVELASARHDAALLLAGSCLKEWTRLDTKEGATWFRDGRSFCLIRGDILQTWRDWCHVTAVFTSSLCFPAVVMDTLSRQLDECKLLQRVATLQMLPHALTFGLTDVLRCPMSWKPNGSAVYVYERLPSYPLYRSLLEEPLAALFRAEEPPGRLGSATEKLRAGKLAQLLLSSLLPLCGSLEKSSQSMVWDQVGSPAITELCAAHGLEGLEQEHQLATPGATAAVELQRWSNMTSHALCRCICGSSRLNEQLERAGEVVAHGPRKPEPAPETNVISYNYPIQGRLSYSLLADQPLRGAPIREGDLWHLSTEERVDPVHVSLHINGFRFYLDGAEMAISLSPFTLVRNCKFQSTYPMLNVADFKIFKVSLFAQGACYYFGVRGENEREAEELRSRWVLDISRAMRLVTQTLFPPFQISCRPLDAVPSTHSRLMAGYLVHFDDCFTASVLYCELHVQTQQDHTKIILYENESCRQKLAEIYVTDRSICCEKIGINCSCFSVEDHQFSARSLGERKLWLRAISNLKVKLQNSAPVPSQTETCQYREAVQEHAKQHTVHEGHAKTDALLQRTFIRPLGSPSEACHGTLGALPVPPVPPLAEDFDRPGQADAEQGGNGGVLGPAAIPSPSAHTETHPLRRSSSLSEPLRKLSHVWLRLEPRYLVCGSMDIFYQRPPFQTPKAGHVCRCIALGKVSSKGKARTAFHGLSLSPAATMPETALKQRPANTTPSPFVVASEEQGEEDSRGVKRDAATMEDDGPPPEPDTVFLGRLPANIEEKRIEAALKHVGKIERIHLVREAGEGSACKGFGFVTFSTPEEAEAACDLSELLECGGRKITISISRPTKKSDGPRKKREIQIDKAITMLLHKFWRDVSFSFKSCLDREVRARVRGASVCLNPGACCHSLAPAARLLFFLQGEFAPFTAEEDKEPGGTESPAKKGRMQEQALTLSMLRTVLAEERERDREHLANSLAGVKSDVASMQGRVQEVENVVSQQVQDTVRALDRVTKSYDKQAGALEDVKAAQLQLEARIQSLEQKPPSTAPGSTADTEGGRRPALIIGGWHPDQAADETLKAAREVLRSLEVPLNGEEMFVPGLRRGYAILPITPKPFEDEEARRTRVQGAIQRVRNANVTLGKNETGGMRKLWIAISQSPERRKRAKLAGKVKRAILELGGAQRDMEVEFATGTVWYQHQKVSSSTAEKPHSAEAAGVGWVDVKLMAKLLRKPLGEVEKAWEPRKAELL</sequence>
<dbReference type="PANTHER" id="PTHR48025">
    <property type="entry name" value="OS02G0815200 PROTEIN"/>
    <property type="match status" value="1"/>
</dbReference>
<dbReference type="SUPFAM" id="SSF53335">
    <property type="entry name" value="S-adenosyl-L-methionine-dependent methyltransferases"/>
    <property type="match status" value="1"/>
</dbReference>
<dbReference type="InterPro" id="IPR035979">
    <property type="entry name" value="RBD_domain_sf"/>
</dbReference>
<dbReference type="InterPro" id="IPR012677">
    <property type="entry name" value="Nucleotide-bd_a/b_plait_sf"/>
</dbReference>
<organism evidence="8 9">
    <name type="scientific">Symbiodinium microadriaticum</name>
    <name type="common">Dinoflagellate</name>
    <name type="synonym">Zooxanthella microadriatica</name>
    <dbReference type="NCBI Taxonomy" id="2951"/>
    <lineage>
        <taxon>Eukaryota</taxon>
        <taxon>Sar</taxon>
        <taxon>Alveolata</taxon>
        <taxon>Dinophyceae</taxon>
        <taxon>Suessiales</taxon>
        <taxon>Symbiodiniaceae</taxon>
        <taxon>Symbiodinium</taxon>
    </lineage>
</organism>
<feature type="region of interest" description="Disordered" evidence="5">
    <location>
        <begin position="581"/>
        <end position="611"/>
    </location>
</feature>
<evidence type="ECO:0000313" key="8">
    <source>
        <dbReference type="EMBL" id="OLP93772.1"/>
    </source>
</evidence>
<evidence type="ECO:0000256" key="5">
    <source>
        <dbReference type="SAM" id="MobiDB-lite"/>
    </source>
</evidence>
<reference evidence="8 9" key="1">
    <citation type="submission" date="2016-02" db="EMBL/GenBank/DDBJ databases">
        <title>Genome analysis of coral dinoflagellate symbionts highlights evolutionary adaptations to a symbiotic lifestyle.</title>
        <authorList>
            <person name="Aranda M."/>
            <person name="Li Y."/>
            <person name="Liew Y.J."/>
            <person name="Baumgarten S."/>
            <person name="Simakov O."/>
            <person name="Wilson M."/>
            <person name="Piel J."/>
            <person name="Ashoor H."/>
            <person name="Bougouffa S."/>
            <person name="Bajic V.B."/>
            <person name="Ryu T."/>
            <person name="Ravasi T."/>
            <person name="Bayer T."/>
            <person name="Micklem G."/>
            <person name="Kim H."/>
            <person name="Bhak J."/>
            <person name="Lajeunesse T.C."/>
            <person name="Voolstra C.R."/>
        </authorList>
    </citation>
    <scope>NUCLEOTIDE SEQUENCE [LARGE SCALE GENOMIC DNA]</scope>
    <source>
        <strain evidence="8 9">CCMP2467</strain>
    </source>
</reference>
<dbReference type="InterPro" id="IPR050502">
    <property type="entry name" value="Euk_RNA-bind_prot"/>
</dbReference>
<protein>
    <submittedName>
        <fullName evidence="8">Zinc finger CCCH domain-containing protein 59</fullName>
    </submittedName>
</protein>
<dbReference type="Gene3D" id="3.40.50.150">
    <property type="entry name" value="Vaccinia Virus protein VP39"/>
    <property type="match status" value="1"/>
</dbReference>
<dbReference type="OrthoDB" id="407442at2759"/>
<dbReference type="Gene3D" id="1.10.510.10">
    <property type="entry name" value="Transferase(Phosphotransferase) domain 1"/>
    <property type="match status" value="2"/>
</dbReference>
<accession>A0A1Q9DF28</accession>
<evidence type="ECO:0000259" key="6">
    <source>
        <dbReference type="PROSITE" id="PS50011"/>
    </source>
</evidence>
<evidence type="ECO:0000256" key="3">
    <source>
        <dbReference type="PROSITE-ProRule" id="PRU10141"/>
    </source>
</evidence>
<dbReference type="SUPFAM" id="SSF54928">
    <property type="entry name" value="RNA-binding domain, RBD"/>
    <property type="match status" value="1"/>
</dbReference>
<feature type="compositionally biased region" description="Polar residues" evidence="5">
    <location>
        <begin position="1833"/>
        <end position="1848"/>
    </location>
</feature>
<dbReference type="Pfam" id="PF00076">
    <property type="entry name" value="RRM_1"/>
    <property type="match status" value="1"/>
</dbReference>
<feature type="coiled-coil region" evidence="4">
    <location>
        <begin position="488"/>
        <end position="515"/>
    </location>
</feature>
<evidence type="ECO:0000256" key="2">
    <source>
        <dbReference type="PROSITE-ProRule" id="PRU00176"/>
    </source>
</evidence>
<dbReference type="GO" id="GO:0004672">
    <property type="term" value="F:protein kinase activity"/>
    <property type="evidence" value="ECO:0007669"/>
    <property type="project" value="InterPro"/>
</dbReference>
<feature type="region of interest" description="Disordered" evidence="5">
    <location>
        <begin position="1522"/>
        <end position="1565"/>
    </location>
</feature>
<keyword evidence="1 2" id="KW-0694">RNA-binding</keyword>
<feature type="domain" description="RRM" evidence="7">
    <location>
        <begin position="1564"/>
        <end position="1643"/>
    </location>
</feature>
<keyword evidence="3" id="KW-0067">ATP-binding</keyword>
<dbReference type="InterPro" id="IPR000504">
    <property type="entry name" value="RRM_dom"/>
</dbReference>
<keyword evidence="9" id="KW-1185">Reference proteome</keyword>
<feature type="domain" description="Protein kinase" evidence="6">
    <location>
        <begin position="145"/>
        <end position="526"/>
    </location>
</feature>
<proteinExistence type="predicted"/>
<name>A0A1Q9DF28_SYMMI</name>
<feature type="compositionally biased region" description="Polar residues" evidence="5">
    <location>
        <begin position="581"/>
        <end position="590"/>
    </location>
</feature>
<dbReference type="PROSITE" id="PS50011">
    <property type="entry name" value="PROTEIN_KINASE_DOM"/>
    <property type="match status" value="1"/>
</dbReference>
<comment type="caution">
    <text evidence="8">The sequence shown here is derived from an EMBL/GenBank/DDBJ whole genome shotgun (WGS) entry which is preliminary data.</text>
</comment>
<dbReference type="EMBL" id="LSRX01000570">
    <property type="protein sequence ID" value="OLP93772.1"/>
    <property type="molecule type" value="Genomic_DNA"/>
</dbReference>
<dbReference type="GO" id="GO:0003729">
    <property type="term" value="F:mRNA binding"/>
    <property type="evidence" value="ECO:0007669"/>
    <property type="project" value="TreeGrafter"/>
</dbReference>
<dbReference type="PROSITE" id="PS00109">
    <property type="entry name" value="PROTEIN_KINASE_TYR"/>
    <property type="match status" value="1"/>
</dbReference>
<dbReference type="InterPro" id="IPR000719">
    <property type="entry name" value="Prot_kinase_dom"/>
</dbReference>
<dbReference type="PANTHER" id="PTHR48025:SF1">
    <property type="entry name" value="RRM DOMAIN-CONTAINING PROTEIN"/>
    <property type="match status" value="1"/>
</dbReference>
<feature type="binding site" evidence="3">
    <location>
        <position position="177"/>
    </location>
    <ligand>
        <name>ATP</name>
        <dbReference type="ChEBI" id="CHEBI:30616"/>
    </ligand>
</feature>
<evidence type="ECO:0000259" key="7">
    <source>
        <dbReference type="PROSITE" id="PS50102"/>
    </source>
</evidence>
<dbReference type="InterPro" id="IPR011009">
    <property type="entry name" value="Kinase-like_dom_sf"/>
</dbReference>
<feature type="region of interest" description="Disordered" evidence="5">
    <location>
        <begin position="1724"/>
        <end position="1743"/>
    </location>
</feature>
<evidence type="ECO:0000313" key="9">
    <source>
        <dbReference type="Proteomes" id="UP000186817"/>
    </source>
</evidence>
<feature type="region of interest" description="Disordered" evidence="5">
    <location>
        <begin position="1401"/>
        <end position="1444"/>
    </location>
</feature>
<dbReference type="PROSITE" id="PS00107">
    <property type="entry name" value="PROTEIN_KINASE_ATP"/>
    <property type="match status" value="1"/>
</dbReference>
<feature type="region of interest" description="Disordered" evidence="5">
    <location>
        <begin position="1832"/>
        <end position="1853"/>
    </location>
</feature>